<name>A0A9Q3DHT0_9BASI</name>
<dbReference type="Proteomes" id="UP000765509">
    <property type="component" value="Unassembled WGS sequence"/>
</dbReference>
<evidence type="ECO:0000313" key="2">
    <source>
        <dbReference type="Proteomes" id="UP000765509"/>
    </source>
</evidence>
<keyword evidence="2" id="KW-1185">Reference proteome</keyword>
<accession>A0A9Q3DHT0</accession>
<reference evidence="1" key="1">
    <citation type="submission" date="2021-03" db="EMBL/GenBank/DDBJ databases">
        <title>Draft genome sequence of rust myrtle Austropuccinia psidii MF-1, a brazilian biotype.</title>
        <authorList>
            <person name="Quecine M.C."/>
            <person name="Pachon D.M.R."/>
            <person name="Bonatelli M.L."/>
            <person name="Correr F.H."/>
            <person name="Franceschini L.M."/>
            <person name="Leite T.F."/>
            <person name="Margarido G.R.A."/>
            <person name="Almeida C.A."/>
            <person name="Ferrarezi J.A."/>
            <person name="Labate C.A."/>
        </authorList>
    </citation>
    <scope>NUCLEOTIDE SEQUENCE</scope>
    <source>
        <strain evidence="1">MF-1</strain>
    </source>
</reference>
<dbReference type="AlphaFoldDB" id="A0A9Q3DHT0"/>
<organism evidence="1 2">
    <name type="scientific">Austropuccinia psidii MF-1</name>
    <dbReference type="NCBI Taxonomy" id="1389203"/>
    <lineage>
        <taxon>Eukaryota</taxon>
        <taxon>Fungi</taxon>
        <taxon>Dikarya</taxon>
        <taxon>Basidiomycota</taxon>
        <taxon>Pucciniomycotina</taxon>
        <taxon>Pucciniomycetes</taxon>
        <taxon>Pucciniales</taxon>
        <taxon>Sphaerophragmiaceae</taxon>
        <taxon>Austropuccinia</taxon>
    </lineage>
</organism>
<dbReference type="OrthoDB" id="2505291at2759"/>
<dbReference type="EMBL" id="AVOT02016219">
    <property type="protein sequence ID" value="MBW0501230.1"/>
    <property type="molecule type" value="Genomic_DNA"/>
</dbReference>
<evidence type="ECO:0000313" key="1">
    <source>
        <dbReference type="EMBL" id="MBW0501230.1"/>
    </source>
</evidence>
<comment type="caution">
    <text evidence="1">The sequence shown here is derived from an EMBL/GenBank/DDBJ whole genome shotgun (WGS) entry which is preliminary data.</text>
</comment>
<proteinExistence type="predicted"/>
<sequence length="217" mass="24727">MTTPSKPLCIGIINICIRINSDIAFQTDNSNLDSWIILWKNPNNIFVYLPNHQHTIGSIPGALSKKLIPFLGVPQTFMHCPPGLTWIETSQSNPTQKLFVEGVFMKAQNEPSSSQQPNLALMFFTWYPKTLFIIEIFINQDFKLKMPKEYDCNSYSQCQLFTPTTPTPNATPPSYPEVFYMSSKQKLIQLPSGSYLFMMTLPHIIINTPLLPHQKPD</sequence>
<protein>
    <submittedName>
        <fullName evidence="1">Uncharacterized protein</fullName>
    </submittedName>
</protein>
<gene>
    <name evidence="1" type="ORF">O181_040945</name>
</gene>